<evidence type="ECO:0000256" key="1">
    <source>
        <dbReference type="ARBA" id="ARBA00022737"/>
    </source>
</evidence>
<dbReference type="PROSITE" id="PS00018">
    <property type="entry name" value="EF_HAND_1"/>
    <property type="match status" value="1"/>
</dbReference>
<dbReference type="Pfam" id="PF00651">
    <property type="entry name" value="BTB"/>
    <property type="match status" value="1"/>
</dbReference>
<feature type="region of interest" description="Disordered" evidence="4">
    <location>
        <begin position="354"/>
        <end position="405"/>
    </location>
</feature>
<keyword evidence="1" id="KW-0677">Repeat</keyword>
<feature type="compositionally biased region" description="Basic and acidic residues" evidence="4">
    <location>
        <begin position="377"/>
        <end position="391"/>
    </location>
</feature>
<feature type="domain" description="EF-hand" evidence="6">
    <location>
        <begin position="211"/>
        <end position="246"/>
    </location>
</feature>
<dbReference type="SUPFAM" id="SSF89372">
    <property type="entry name" value="Fucose-specific lectin"/>
    <property type="match status" value="1"/>
</dbReference>
<dbReference type="SUPFAM" id="SSF47473">
    <property type="entry name" value="EF-hand"/>
    <property type="match status" value="1"/>
</dbReference>
<proteinExistence type="predicted"/>
<evidence type="ECO:0000256" key="3">
    <source>
        <dbReference type="PROSITE-ProRule" id="PRU00235"/>
    </source>
</evidence>
<dbReference type="GO" id="GO:0005509">
    <property type="term" value="F:calcium ion binding"/>
    <property type="evidence" value="ECO:0007669"/>
    <property type="project" value="InterPro"/>
</dbReference>
<dbReference type="Gene3D" id="3.30.710.10">
    <property type="entry name" value="Potassium Channel Kv1.1, Chain A"/>
    <property type="match status" value="1"/>
</dbReference>
<dbReference type="PROSITE" id="PS50096">
    <property type="entry name" value="IQ"/>
    <property type="match status" value="1"/>
</dbReference>
<dbReference type="InterPro" id="IPR000210">
    <property type="entry name" value="BTB/POZ_dom"/>
</dbReference>
<dbReference type="InterPro" id="IPR013320">
    <property type="entry name" value="ConA-like_dom_sf"/>
</dbReference>
<dbReference type="EMBL" id="JANTQA010000012">
    <property type="protein sequence ID" value="KAJ3449086.1"/>
    <property type="molecule type" value="Genomic_DNA"/>
</dbReference>
<reference evidence="7" key="1">
    <citation type="submission" date="2022-08" db="EMBL/GenBank/DDBJ databases">
        <title>Novel sulphate-reducing endosymbionts in the free-living metamonad Anaeramoeba.</title>
        <authorList>
            <person name="Jerlstrom-Hultqvist J."/>
            <person name="Cepicka I."/>
            <person name="Gallot-Lavallee L."/>
            <person name="Salas-Leiva D."/>
            <person name="Curtis B.A."/>
            <person name="Zahonova K."/>
            <person name="Pipaliya S."/>
            <person name="Dacks J."/>
            <person name="Roger A.J."/>
        </authorList>
    </citation>
    <scope>NUCLEOTIDE SEQUENCE</scope>
    <source>
        <strain evidence="7">Busselton2</strain>
    </source>
</reference>
<dbReference type="InterPro" id="IPR002048">
    <property type="entry name" value="EF_hand_dom"/>
</dbReference>
<dbReference type="SUPFAM" id="SSF54695">
    <property type="entry name" value="POZ domain"/>
    <property type="match status" value="1"/>
</dbReference>
<dbReference type="InterPro" id="IPR000408">
    <property type="entry name" value="Reg_chr_condens"/>
</dbReference>
<feature type="domain" description="BTB" evidence="5">
    <location>
        <begin position="1587"/>
        <end position="1659"/>
    </location>
</feature>
<dbReference type="InterPro" id="IPR051625">
    <property type="entry name" value="Signaling_Regulatory_Domain"/>
</dbReference>
<dbReference type="InterPro" id="IPR036537">
    <property type="entry name" value="Adaptor_Cbl_N_dom_sf"/>
</dbReference>
<dbReference type="CDD" id="cd11709">
    <property type="entry name" value="SPRY"/>
    <property type="match status" value="1"/>
</dbReference>
<dbReference type="Gene3D" id="2.60.120.920">
    <property type="match status" value="1"/>
</dbReference>
<dbReference type="InterPro" id="IPR011992">
    <property type="entry name" value="EF-hand-dom_pair"/>
</dbReference>
<accession>A0AAV8A460</accession>
<dbReference type="Gene3D" id="1.10.238.10">
    <property type="entry name" value="EF-hand"/>
    <property type="match status" value="1"/>
</dbReference>
<dbReference type="GO" id="GO:0007166">
    <property type="term" value="P:cell surface receptor signaling pathway"/>
    <property type="evidence" value="ECO:0007669"/>
    <property type="project" value="InterPro"/>
</dbReference>
<dbReference type="PROSITE" id="PS50012">
    <property type="entry name" value="RCC1_3"/>
    <property type="match status" value="1"/>
</dbReference>
<dbReference type="SUPFAM" id="SSF50985">
    <property type="entry name" value="RCC1/BLIP-II"/>
    <property type="match status" value="1"/>
</dbReference>
<dbReference type="InterPro" id="IPR018247">
    <property type="entry name" value="EF_Hand_1_Ca_BS"/>
</dbReference>
<keyword evidence="2" id="KW-0106">Calcium</keyword>
<evidence type="ECO:0000256" key="2">
    <source>
        <dbReference type="ARBA" id="ARBA00022837"/>
    </source>
</evidence>
<evidence type="ECO:0000256" key="4">
    <source>
        <dbReference type="SAM" id="MobiDB-lite"/>
    </source>
</evidence>
<sequence length="1695" mass="196331">MALDLVSSIFSACMYIHEQVMLCKNNNSHVHKLQRVLYSLEEPLKKLKEDEEKADKKLQVLHDIMFLIKDLQEFLDSKIFQKKLFRIARRKKIKEDLEGYQQDLNEQVNLLSLGVITEVNEKVNKVDENVETVLGEIAVIKDEIKKYNKSIEEEKPAEFNFNDLSILDLQKMFGMDKKGATIIRNAINTNNKEQVDSFDLMYAKRILKKGKIPDQAEFCFTSWDVDSNGSLSQEEIYDTMYNILRLKSLHGYVKSFDNKKWFLAFEKQPEEKQNHFYKLIEKEIIERAEELKISDEISLIFQKAKVNKEQEIEKDDYIKYCMDQSSSLLDIFCDSLCSVMSIKRKRRREKMAIKIEQVSQGENASRDYKDEEEEEQEKEKQKEKEEVKIEKEENDEVEKENEKEVEKEINYQSDKWDGKIKKSTINIYNNGKTIKKLEKGWDWIRGTKVMSHNTGVYHYGIKIDSHNNFENPYLMMGIVPSASTSHTYSSGYCFTGDDSGQWEGRYCLNKASGYGNGCRIKTGDIIHVIVDTDSKNLSFKLNSQDLGICQDNIPNECILSVDLCSKNDQITLLENGDQSEGNDQDNIGIIDQNSSDLKEERLKCHVGDLIKQYKWSSEWTNIRPFQVGKKHFNFEYKNNTGRADILRVNNDGSLSKEEPHKYNWSKGWTTTQFYTINGITYLLLLKKETGLAKIHKMNENGSLGELVEEHYWSSGWTNIKPFQIGKKHYLFQYKTNHGIADILMVNNDGTIGENLHRYKWSKGWTTTEFYIINGITFLFLLKNDNGIIQINKMNENGSLGELVEEHYWSSGWTNIKPFQKGGQHYLFAYKANHGIADILMVNNNGTIGETLHKHQWSKGWTTTEFYTIKGNTYLFLLKKTNGQVKIHIMGKRESPESKKKGPIDLKQARLKCLVGDLIKKYKWSSEWTNIKPFQVGNKHYNFEYKNNNGRADIMMLNNDGSLGETLHKYKWSKGWTTTEFYTIKGTTYLLLLKMGTQVAMVHKMNENGSLGELVKEIKCSSGWTNIRPFQIGNKHYLFGYKANDGRVDILMLNNNGTIGKILHQSKWSKGWTTTELYTIKGNTYLLLLKKGNGLVMVHKMNENGSVGKLVEKHNWEAGWTNVMPFQVGKKHYLFTYMINKGRTHILLLNRDGTIGETLHKNKWSKGWSTTDFYTINGITYLLLLKKTNGLVKIHKMGKIRIGDLISKTKQTDKFETLETIKTFPEEVTKILDVVSDNLDNIVFLSSEGKLNQTTKKNYDEKLQAIENLPPMKSISTGYHHFRALSNEEKPKVYAWGQNYDEQLGFDTNDHKTTSILFGCGQTSDGKLGKPEITEENADIQKLHENVANVFGGHSDHTLMIKTDGKLYAFGLNLFGELALVHDNKALKPTQIKLEFPVEEISKIRIAFQFSSILTNDGKLYVTGSNQKTGIGSDLTEFKQYPQFENNNTIIQDIDCGWDLFEILTQDNEIWVQGTFDGIRSHNKSVIRKIQTGNNLNNDLSSYNQIKCCDENLIFFFFESNSYLSQDLEKLLKNGYFSDYLLKWIYCDQMINFKRTNEILNHFGIQNAQKTKLLTNDLKQLLFDEQNSDFKLVVKNEEEDDEEELYIHKFILAARSGLFSNMFQNLEENLQKVKDYSGKSLETIELLISFLYTDELPITADTDQEFIKEEFEDIVEYYQLNPIIPMMYIFEKCSKK</sequence>
<evidence type="ECO:0000313" key="7">
    <source>
        <dbReference type="EMBL" id="KAJ3449086.1"/>
    </source>
</evidence>
<evidence type="ECO:0000259" key="5">
    <source>
        <dbReference type="PROSITE" id="PS50097"/>
    </source>
</evidence>
<protein>
    <submittedName>
        <fullName evidence="7">Regulator of chromosome condensation</fullName>
    </submittedName>
</protein>
<dbReference type="Proteomes" id="UP001146793">
    <property type="component" value="Unassembled WGS sequence"/>
</dbReference>
<dbReference type="InterPro" id="IPR009091">
    <property type="entry name" value="RCC1/BLIP-II"/>
</dbReference>
<organism evidence="7 8">
    <name type="scientific">Anaeramoeba flamelloides</name>
    <dbReference type="NCBI Taxonomy" id="1746091"/>
    <lineage>
        <taxon>Eukaryota</taxon>
        <taxon>Metamonada</taxon>
        <taxon>Anaeramoebidae</taxon>
        <taxon>Anaeramoeba</taxon>
    </lineage>
</organism>
<dbReference type="Gene3D" id="2.130.10.30">
    <property type="entry name" value="Regulator of chromosome condensation 1/beta-lactamase-inhibitor protein II"/>
    <property type="match status" value="1"/>
</dbReference>
<dbReference type="PROSITE" id="PS50222">
    <property type="entry name" value="EF_HAND_2"/>
    <property type="match status" value="1"/>
</dbReference>
<dbReference type="SUPFAM" id="SSF49899">
    <property type="entry name" value="Concanavalin A-like lectins/glucanases"/>
    <property type="match status" value="1"/>
</dbReference>
<evidence type="ECO:0000259" key="6">
    <source>
        <dbReference type="PROSITE" id="PS50222"/>
    </source>
</evidence>
<dbReference type="Gene3D" id="1.20.930.20">
    <property type="entry name" value="Adaptor protein Cbl, N-terminal domain"/>
    <property type="match status" value="1"/>
</dbReference>
<dbReference type="PROSITE" id="PS50097">
    <property type="entry name" value="BTB"/>
    <property type="match status" value="1"/>
</dbReference>
<dbReference type="InterPro" id="IPR043136">
    <property type="entry name" value="B30.2/SPRY_sf"/>
</dbReference>
<dbReference type="CDD" id="cd21037">
    <property type="entry name" value="MLKL_NTD"/>
    <property type="match status" value="1"/>
</dbReference>
<evidence type="ECO:0000313" key="8">
    <source>
        <dbReference type="Proteomes" id="UP001146793"/>
    </source>
</evidence>
<dbReference type="CDD" id="cd18186">
    <property type="entry name" value="BTB_POZ_ZBTB_KLHL-like"/>
    <property type="match status" value="1"/>
</dbReference>
<dbReference type="InterPro" id="IPR059179">
    <property type="entry name" value="MLKL-like_MCAfunc"/>
</dbReference>
<comment type="caution">
    <text evidence="7">The sequence shown here is derived from an EMBL/GenBank/DDBJ whole genome shotgun (WGS) entry which is preliminary data.</text>
</comment>
<dbReference type="PANTHER" id="PTHR22872">
    <property type="entry name" value="BTK-BINDING PROTEIN-RELATED"/>
    <property type="match status" value="1"/>
</dbReference>
<name>A0AAV8A460_9EUKA</name>
<dbReference type="InterPro" id="IPR011333">
    <property type="entry name" value="SKP1/BTB/POZ_sf"/>
</dbReference>
<feature type="repeat" description="RCC1" evidence="3">
    <location>
        <begin position="1364"/>
        <end position="1416"/>
    </location>
</feature>
<gene>
    <name evidence="7" type="ORF">M0812_05230</name>
</gene>